<evidence type="ECO:0000313" key="4">
    <source>
        <dbReference type="Proteomes" id="UP000265663"/>
    </source>
</evidence>
<gene>
    <name evidence="3" type="ORF">GMOD_00001282</name>
</gene>
<keyword evidence="4" id="KW-1185">Reference proteome</keyword>
<dbReference type="PANTHER" id="PTHR47585">
    <property type="match status" value="1"/>
</dbReference>
<dbReference type="PANTHER" id="PTHR47585:SF2">
    <property type="entry name" value="DUF1446 DOMAIN PROTEIN (AFU_ORTHOLOGUE AFUA_6G11420)"/>
    <property type="match status" value="1"/>
</dbReference>
<dbReference type="Proteomes" id="UP000265663">
    <property type="component" value="Unassembled WGS sequence"/>
</dbReference>
<accession>A0A3M7LYN9</accession>
<sequence>MIPPNPKRIKMSPSTNRKRAVRIAGCSGGFTDRSSAITRMAGDAEVDVVMGDWLSEMTMTVHGSGKVKNSTSKTNNNKISLEERMKTAMYADTFLQCFEPAIPNLVKNKTKLAVNAGASDTELLAEVVVDLLKKKGVGHVKVAWIEGDDVTGQVNSLIKKGEKFESLMHGKKLEEWGMEAICAQAYLGGLCIAEAFRQGADIVIAGRVADAAPVIGAAAWWHDWQNDQFDELAGALIAGHLIECSSYVCGGYYSMFKDLMKTGKHINMGFPIAEVEADGTFCIAKEKGSGGCVTVGSCASQLLYEIQGPLYYNCDVTADITNVHMKQVGDDLVRVTGIKGLPPPPTTKIGITAPAGWQCEWHMFLCGLDIAEKCKMTEDQIRYAMGSNTCRFTTLHMHQNGSSPLDSPTQDASTIDFRIFAQTSDPELVRPDIPQAFNRWCLEVFLQCAPGLSLSNDLRQVVPKPYYEYWVSLLPQTELPLRLHEMWDGGKTTDLGPPRLTKEYARQQPSYETEDPVSLDSFGETVRAPLGYIVAGRSGDKASDCNCGFFVRHDDEWDWLRSFLTIDRVKVLLGEHEYKGGLIDRFEMKGIRAVHFLLRDHLDRGYNASKTYDTLGKNAIEYMRAKTVDLPKKFLHRGRI</sequence>
<dbReference type="EMBL" id="KE747810">
    <property type="protein sequence ID" value="RMZ67368.1"/>
    <property type="molecule type" value="Genomic_DNA"/>
</dbReference>
<evidence type="ECO:0000313" key="3">
    <source>
        <dbReference type="EMBL" id="RMZ67368.1"/>
    </source>
</evidence>
<dbReference type="InterPro" id="IPR056362">
    <property type="entry name" value="AtuA-like_ferredoxin_dom"/>
</dbReference>
<organism evidence="3 4">
    <name type="scientific">Pyrenophora seminiperda CCB06</name>
    <dbReference type="NCBI Taxonomy" id="1302712"/>
    <lineage>
        <taxon>Eukaryota</taxon>
        <taxon>Fungi</taxon>
        <taxon>Dikarya</taxon>
        <taxon>Ascomycota</taxon>
        <taxon>Pezizomycotina</taxon>
        <taxon>Dothideomycetes</taxon>
        <taxon>Pleosporomycetidae</taxon>
        <taxon>Pleosporales</taxon>
        <taxon>Pleosporineae</taxon>
        <taxon>Pleosporaceae</taxon>
        <taxon>Pyrenophora</taxon>
    </lineage>
</organism>
<dbReference type="AlphaFoldDB" id="A0A3M7LYN9"/>
<proteinExistence type="predicted"/>
<dbReference type="Pfam" id="PF07287">
    <property type="entry name" value="AtuA"/>
    <property type="match status" value="1"/>
</dbReference>
<dbReference type="OrthoDB" id="10265871at2759"/>
<feature type="domain" description="AtuA-like ferredoxin-fold" evidence="2">
    <location>
        <begin position="530"/>
        <end position="623"/>
    </location>
</feature>
<feature type="domain" description="Acyclic terpene utilisation N-terminal" evidence="1">
    <location>
        <begin position="21"/>
        <end position="484"/>
    </location>
</feature>
<evidence type="ECO:0000259" key="1">
    <source>
        <dbReference type="Pfam" id="PF07287"/>
    </source>
</evidence>
<reference evidence="3 4" key="1">
    <citation type="journal article" date="2014" name="PLoS ONE">
        <title>De novo Genome Assembly of the Fungal Plant Pathogen Pyrenophora semeniperda.</title>
        <authorList>
            <person name="Soliai M.M."/>
            <person name="Meyer S.E."/>
            <person name="Udall J.A."/>
            <person name="Elzinga D.E."/>
            <person name="Hermansen R.A."/>
            <person name="Bodily P.M."/>
            <person name="Hart A.A."/>
            <person name="Coleman C.E."/>
        </authorList>
    </citation>
    <scope>NUCLEOTIDE SEQUENCE [LARGE SCALE GENOMIC DNA]</scope>
    <source>
        <strain evidence="3 4">CCB06</strain>
        <tissue evidence="3">Mycelium</tissue>
    </source>
</reference>
<dbReference type="InterPro" id="IPR010839">
    <property type="entry name" value="AtuA_N"/>
</dbReference>
<dbReference type="Pfam" id="PF23544">
    <property type="entry name" value="AtuA_ferredoxin"/>
    <property type="match status" value="1"/>
</dbReference>
<evidence type="ECO:0000259" key="2">
    <source>
        <dbReference type="Pfam" id="PF23544"/>
    </source>
</evidence>
<protein>
    <submittedName>
        <fullName evidence="3">DUF1446 domain</fullName>
    </submittedName>
</protein>
<name>A0A3M7LYN9_9PLEO</name>